<evidence type="ECO:0000313" key="8">
    <source>
        <dbReference type="EMBL" id="EMC97739.1"/>
    </source>
</evidence>
<evidence type="ECO:0000256" key="6">
    <source>
        <dbReference type="SAM" id="MobiDB-lite"/>
    </source>
</evidence>
<dbReference type="EMBL" id="KB445554">
    <property type="protein sequence ID" value="EMC97739.1"/>
    <property type="molecule type" value="Genomic_DNA"/>
</dbReference>
<gene>
    <name evidence="8" type="ORF">BAUCODRAFT_33466</name>
</gene>
<protein>
    <recommendedName>
        <fullName evidence="7">BZIP domain-containing protein</fullName>
    </recommendedName>
</protein>
<dbReference type="GO" id="GO:0005634">
    <property type="term" value="C:nucleus"/>
    <property type="evidence" value="ECO:0007669"/>
    <property type="project" value="UniProtKB-SubCell"/>
</dbReference>
<feature type="compositionally biased region" description="Gly residues" evidence="6">
    <location>
        <begin position="92"/>
        <end position="103"/>
    </location>
</feature>
<dbReference type="Proteomes" id="UP000011761">
    <property type="component" value="Unassembled WGS sequence"/>
</dbReference>
<dbReference type="SMART" id="SM00338">
    <property type="entry name" value="BRLZ"/>
    <property type="match status" value="1"/>
</dbReference>
<feature type="compositionally biased region" description="Basic and acidic residues" evidence="6">
    <location>
        <begin position="165"/>
        <end position="176"/>
    </location>
</feature>
<sequence>MSYQARRAPNVSAYLANLNTIPTANELAAQNDTLVLGADLGLEDFANTEFFDFDQFNPIDGDFAAQTLPEAAQQQQQPQQQQPLPSPQKAGSNGGASGNAGMAAGMGGYMTEFQTYPTPTTASTSTTNTLPSPTLLQGAYPPQPYHHQRPSTGVSSLPSAADLEEAARMAAEEDKRRRNTAASARFRVKKKAREAQLEKQAKEMTDKVTALESKVQALEMENRWLKGLIVEKAGGKGLLERETGRAKVAKAEEDKTSSEERTDGVGTGGEVEA</sequence>
<dbReference type="PANTHER" id="PTHR13044">
    <property type="entry name" value="ACTIVATING TRANSCRIPTION FACTOR ATF 4/5"/>
    <property type="match status" value="1"/>
</dbReference>
<feature type="compositionally biased region" description="Low complexity" evidence="6">
    <location>
        <begin position="115"/>
        <end position="136"/>
    </location>
</feature>
<evidence type="ECO:0000256" key="4">
    <source>
        <dbReference type="ARBA" id="ARBA00023163"/>
    </source>
</evidence>
<dbReference type="RefSeq" id="XP_007675323.1">
    <property type="nucleotide sequence ID" value="XM_007677133.1"/>
</dbReference>
<feature type="region of interest" description="Disordered" evidence="6">
    <location>
        <begin position="69"/>
        <end position="103"/>
    </location>
</feature>
<dbReference type="Pfam" id="PF07716">
    <property type="entry name" value="bZIP_2"/>
    <property type="match status" value="1"/>
</dbReference>
<dbReference type="HOGENOM" id="CLU_056562_0_0_1"/>
<accession>M2NER2</accession>
<dbReference type="PANTHER" id="PTHR13044:SF14">
    <property type="entry name" value="CRYPTOCEPHAL, ISOFORM A"/>
    <property type="match status" value="1"/>
</dbReference>
<organism evidence="8 9">
    <name type="scientific">Baudoinia panamericana (strain UAMH 10762)</name>
    <name type="common">Angels' share fungus</name>
    <name type="synonym">Baudoinia compniacensis (strain UAMH 10762)</name>
    <dbReference type="NCBI Taxonomy" id="717646"/>
    <lineage>
        <taxon>Eukaryota</taxon>
        <taxon>Fungi</taxon>
        <taxon>Dikarya</taxon>
        <taxon>Ascomycota</taxon>
        <taxon>Pezizomycotina</taxon>
        <taxon>Dothideomycetes</taxon>
        <taxon>Dothideomycetidae</taxon>
        <taxon>Mycosphaerellales</taxon>
        <taxon>Teratosphaeriaceae</taxon>
        <taxon>Baudoinia</taxon>
    </lineage>
</organism>
<evidence type="ECO:0000259" key="7">
    <source>
        <dbReference type="PROSITE" id="PS50217"/>
    </source>
</evidence>
<dbReference type="eggNOG" id="ENOG502S7ZI">
    <property type="taxonomic scope" value="Eukaryota"/>
</dbReference>
<keyword evidence="9" id="KW-1185">Reference proteome</keyword>
<evidence type="ECO:0000313" key="9">
    <source>
        <dbReference type="Proteomes" id="UP000011761"/>
    </source>
</evidence>
<dbReference type="PROSITE" id="PS50217">
    <property type="entry name" value="BZIP"/>
    <property type="match status" value="1"/>
</dbReference>
<dbReference type="SUPFAM" id="SSF57959">
    <property type="entry name" value="Leucine zipper domain"/>
    <property type="match status" value="1"/>
</dbReference>
<dbReference type="FunFam" id="1.20.5.170:FF:000075">
    <property type="entry name" value="BZIP transcription factor (MetR)"/>
    <property type="match status" value="1"/>
</dbReference>
<dbReference type="PROSITE" id="PS00036">
    <property type="entry name" value="BZIP_BASIC"/>
    <property type="match status" value="1"/>
</dbReference>
<evidence type="ECO:0000256" key="2">
    <source>
        <dbReference type="ARBA" id="ARBA00023015"/>
    </source>
</evidence>
<keyword evidence="4" id="KW-0804">Transcription</keyword>
<comment type="subcellular location">
    <subcellularLocation>
        <location evidence="1">Nucleus</location>
    </subcellularLocation>
</comment>
<reference evidence="8 9" key="1">
    <citation type="journal article" date="2012" name="PLoS Pathog.">
        <title>Diverse lifestyles and strategies of plant pathogenesis encoded in the genomes of eighteen Dothideomycetes fungi.</title>
        <authorList>
            <person name="Ohm R.A."/>
            <person name="Feau N."/>
            <person name="Henrissat B."/>
            <person name="Schoch C.L."/>
            <person name="Horwitz B.A."/>
            <person name="Barry K.W."/>
            <person name="Condon B.J."/>
            <person name="Copeland A.C."/>
            <person name="Dhillon B."/>
            <person name="Glaser F."/>
            <person name="Hesse C.N."/>
            <person name="Kosti I."/>
            <person name="LaButti K."/>
            <person name="Lindquist E.A."/>
            <person name="Lucas S."/>
            <person name="Salamov A.A."/>
            <person name="Bradshaw R.E."/>
            <person name="Ciuffetti L."/>
            <person name="Hamelin R.C."/>
            <person name="Kema G.H.J."/>
            <person name="Lawrence C."/>
            <person name="Scott J.A."/>
            <person name="Spatafora J.W."/>
            <person name="Turgeon B.G."/>
            <person name="de Wit P.J.G.M."/>
            <person name="Zhong S."/>
            <person name="Goodwin S.B."/>
            <person name="Grigoriev I.V."/>
        </authorList>
    </citation>
    <scope>NUCLEOTIDE SEQUENCE [LARGE SCALE GENOMIC DNA]</scope>
    <source>
        <strain evidence="8 9">UAMH 10762</strain>
    </source>
</reference>
<dbReference type="GO" id="GO:0001228">
    <property type="term" value="F:DNA-binding transcription activator activity, RNA polymerase II-specific"/>
    <property type="evidence" value="ECO:0007669"/>
    <property type="project" value="TreeGrafter"/>
</dbReference>
<keyword evidence="2" id="KW-0805">Transcription regulation</keyword>
<feature type="region of interest" description="Disordered" evidence="6">
    <location>
        <begin position="235"/>
        <end position="273"/>
    </location>
</feature>
<keyword evidence="5" id="KW-0539">Nucleus</keyword>
<dbReference type="InterPro" id="IPR004827">
    <property type="entry name" value="bZIP"/>
</dbReference>
<dbReference type="OrthoDB" id="1939598at2759"/>
<dbReference type="CDD" id="cd14705">
    <property type="entry name" value="bZIP_Zip1"/>
    <property type="match status" value="1"/>
</dbReference>
<dbReference type="GeneID" id="19112138"/>
<dbReference type="GO" id="GO:0000977">
    <property type="term" value="F:RNA polymerase II transcription regulatory region sequence-specific DNA binding"/>
    <property type="evidence" value="ECO:0007669"/>
    <property type="project" value="TreeGrafter"/>
</dbReference>
<dbReference type="KEGG" id="bcom:BAUCODRAFT_33466"/>
<dbReference type="Gene3D" id="1.20.5.170">
    <property type="match status" value="1"/>
</dbReference>
<feature type="domain" description="BZIP" evidence="7">
    <location>
        <begin position="173"/>
        <end position="232"/>
    </location>
</feature>
<dbReference type="STRING" id="717646.M2NER2"/>
<dbReference type="OMA" id="EFDKFTD"/>
<evidence type="ECO:0000256" key="3">
    <source>
        <dbReference type="ARBA" id="ARBA00023125"/>
    </source>
</evidence>
<feature type="compositionally biased region" description="Low complexity" evidence="6">
    <location>
        <begin position="69"/>
        <end position="91"/>
    </location>
</feature>
<dbReference type="InterPro" id="IPR046347">
    <property type="entry name" value="bZIP_sf"/>
</dbReference>
<evidence type="ECO:0000256" key="5">
    <source>
        <dbReference type="ARBA" id="ARBA00023242"/>
    </source>
</evidence>
<feature type="compositionally biased region" description="Basic and acidic residues" evidence="6">
    <location>
        <begin position="238"/>
        <end position="263"/>
    </location>
</feature>
<evidence type="ECO:0000256" key="1">
    <source>
        <dbReference type="ARBA" id="ARBA00004123"/>
    </source>
</evidence>
<keyword evidence="3" id="KW-0238">DNA-binding</keyword>
<proteinExistence type="predicted"/>
<feature type="region of interest" description="Disordered" evidence="6">
    <location>
        <begin position="115"/>
        <end position="188"/>
    </location>
</feature>
<dbReference type="AlphaFoldDB" id="M2NER2"/>
<name>M2NER2_BAUPA</name>